<dbReference type="PROSITE" id="PS51012">
    <property type="entry name" value="ABC_TM2"/>
    <property type="match status" value="1"/>
</dbReference>
<evidence type="ECO:0000256" key="3">
    <source>
        <dbReference type="ARBA" id="ARBA00022448"/>
    </source>
</evidence>
<dbReference type="Pfam" id="PF01061">
    <property type="entry name" value="ABC2_membrane"/>
    <property type="match status" value="1"/>
</dbReference>
<evidence type="ECO:0000256" key="6">
    <source>
        <dbReference type="ARBA" id="ARBA00022692"/>
    </source>
</evidence>
<evidence type="ECO:0000256" key="7">
    <source>
        <dbReference type="ARBA" id="ARBA00022989"/>
    </source>
</evidence>
<evidence type="ECO:0000256" key="9">
    <source>
        <dbReference type="RuleBase" id="RU361157"/>
    </source>
</evidence>
<gene>
    <name evidence="11" type="ORF">HX89_10385</name>
</gene>
<feature type="transmembrane region" description="Helical" evidence="9">
    <location>
        <begin position="51"/>
        <end position="75"/>
    </location>
</feature>
<dbReference type="Proteomes" id="UP000027986">
    <property type="component" value="Chromosome"/>
</dbReference>
<dbReference type="PANTHER" id="PTHR30413">
    <property type="entry name" value="INNER MEMBRANE TRANSPORT PERMEASE"/>
    <property type="match status" value="1"/>
</dbReference>
<name>A0A075JH94_9MICO</name>
<organism evidence="11 12">
    <name type="scientific">Dermacoccus nishinomiyaensis</name>
    <dbReference type="NCBI Taxonomy" id="1274"/>
    <lineage>
        <taxon>Bacteria</taxon>
        <taxon>Bacillati</taxon>
        <taxon>Actinomycetota</taxon>
        <taxon>Actinomycetes</taxon>
        <taxon>Micrococcales</taxon>
        <taxon>Dermacoccaceae</taxon>
        <taxon>Dermacoccus</taxon>
    </lineage>
</organism>
<evidence type="ECO:0000259" key="10">
    <source>
        <dbReference type="PROSITE" id="PS51012"/>
    </source>
</evidence>
<evidence type="ECO:0000256" key="4">
    <source>
        <dbReference type="ARBA" id="ARBA00022475"/>
    </source>
</evidence>
<feature type="domain" description="ABC transmembrane type-2" evidence="10">
    <location>
        <begin position="52"/>
        <end position="297"/>
    </location>
</feature>
<evidence type="ECO:0000256" key="8">
    <source>
        <dbReference type="ARBA" id="ARBA00023136"/>
    </source>
</evidence>
<evidence type="ECO:0000256" key="2">
    <source>
        <dbReference type="ARBA" id="ARBA00007783"/>
    </source>
</evidence>
<sequence>MPLPSSRWAKQLVSMKEDMNSSNRLARIWDHRATLDTLVRRDLRVRYSRSALGYLWTLIDPLAMALVYSFVFGVIWASDPSPGEPMAQRFKNTDGVPIVLFIVAGMLAWNWFNNVINESARALYAERLLVRSTNLPRELWVARVVISKGIEHLLSLPILIGFMLYYWANGEVQLSWELVYWIPALLIQFILLMGMGLVIAPVAALVDDFIRIVRIILRVLFYLTPIIYSIHLLAEKASQHGFGWATTLMQINPLTGIIDMYRAGFVSEHGPDWHSWIFAFVLSLGWLAFGSWVFRKLEPAILKEI</sequence>
<dbReference type="InterPro" id="IPR013525">
    <property type="entry name" value="ABC2_TM"/>
</dbReference>
<reference evidence="11 12" key="1">
    <citation type="submission" date="2014-07" db="EMBL/GenBank/DDBJ databases">
        <title>Genome Sequencing of Dermacoccus nishinomiyaensis.</title>
        <authorList>
            <person name="Hong K.W."/>
            <person name="Chan K.G."/>
        </authorList>
    </citation>
    <scope>NUCLEOTIDE SEQUENCE [LARGE SCALE GENOMIC DNA]</scope>
    <source>
        <strain evidence="11 12">M25</strain>
    </source>
</reference>
<evidence type="ECO:0000313" key="11">
    <source>
        <dbReference type="EMBL" id="AIF41284.1"/>
    </source>
</evidence>
<feature type="transmembrane region" description="Helical" evidence="9">
    <location>
        <begin position="180"/>
        <end position="203"/>
    </location>
</feature>
<keyword evidence="5" id="KW-0997">Cell inner membrane</keyword>
<evidence type="ECO:0000313" key="12">
    <source>
        <dbReference type="Proteomes" id="UP000027986"/>
    </source>
</evidence>
<dbReference type="eggNOG" id="COG1682">
    <property type="taxonomic scope" value="Bacteria"/>
</dbReference>
<accession>A0A075JH94</accession>
<keyword evidence="12" id="KW-1185">Reference proteome</keyword>
<proteinExistence type="inferred from homology"/>
<keyword evidence="8 9" id="KW-0472">Membrane</keyword>
<dbReference type="PANTHER" id="PTHR30413:SF8">
    <property type="entry name" value="TRANSPORT PERMEASE PROTEIN"/>
    <property type="match status" value="1"/>
</dbReference>
<comment type="similarity">
    <text evidence="2 9">Belongs to the ABC-2 integral membrane protein family.</text>
</comment>
<feature type="transmembrane region" description="Helical" evidence="9">
    <location>
        <begin position="95"/>
        <end position="112"/>
    </location>
</feature>
<dbReference type="GO" id="GO:0005886">
    <property type="term" value="C:plasma membrane"/>
    <property type="evidence" value="ECO:0007669"/>
    <property type="project" value="UniProtKB-SubCell"/>
</dbReference>
<keyword evidence="6 9" id="KW-0812">Transmembrane</keyword>
<comment type="subcellular location">
    <subcellularLocation>
        <location evidence="1">Cell inner membrane</location>
        <topology evidence="1">Multi-pass membrane protein</topology>
    </subcellularLocation>
    <subcellularLocation>
        <location evidence="9">Cell membrane</location>
        <topology evidence="9">Multi-pass membrane protein</topology>
    </subcellularLocation>
</comment>
<feature type="transmembrane region" description="Helical" evidence="9">
    <location>
        <begin position="273"/>
        <end position="294"/>
    </location>
</feature>
<dbReference type="GO" id="GO:0015920">
    <property type="term" value="P:lipopolysaccharide transport"/>
    <property type="evidence" value="ECO:0007669"/>
    <property type="project" value="TreeGrafter"/>
</dbReference>
<protein>
    <recommendedName>
        <fullName evidence="9">Transport permease protein</fullName>
    </recommendedName>
</protein>
<evidence type="ECO:0000256" key="5">
    <source>
        <dbReference type="ARBA" id="ARBA00022519"/>
    </source>
</evidence>
<dbReference type="HOGENOM" id="CLU_060703_3_0_11"/>
<keyword evidence="3 9" id="KW-0813">Transport</keyword>
<keyword evidence="4 9" id="KW-1003">Cell membrane</keyword>
<evidence type="ECO:0000256" key="1">
    <source>
        <dbReference type="ARBA" id="ARBA00004429"/>
    </source>
</evidence>
<dbReference type="KEGG" id="dni:HX89_10385"/>
<dbReference type="AlphaFoldDB" id="A0A075JH94"/>
<keyword evidence="7 9" id="KW-1133">Transmembrane helix</keyword>
<feature type="transmembrane region" description="Helical" evidence="9">
    <location>
        <begin position="150"/>
        <end position="168"/>
    </location>
</feature>
<feature type="transmembrane region" description="Helical" evidence="9">
    <location>
        <begin position="215"/>
        <end position="234"/>
    </location>
</feature>
<dbReference type="EMBL" id="CP008889">
    <property type="protein sequence ID" value="AIF41284.1"/>
    <property type="molecule type" value="Genomic_DNA"/>
</dbReference>
<dbReference type="GO" id="GO:0140359">
    <property type="term" value="F:ABC-type transporter activity"/>
    <property type="evidence" value="ECO:0007669"/>
    <property type="project" value="InterPro"/>
</dbReference>
<dbReference type="InterPro" id="IPR047817">
    <property type="entry name" value="ABC2_TM_bact-type"/>
</dbReference>